<evidence type="ECO:0000313" key="8">
    <source>
        <dbReference type="Proteomes" id="UP001146015"/>
    </source>
</evidence>
<comment type="subcellular location">
    <subcellularLocation>
        <location evidence="1">Fimbrium</location>
    </subcellularLocation>
</comment>
<feature type="chain" id="PRO_5045996693" evidence="5">
    <location>
        <begin position="23"/>
        <end position="174"/>
    </location>
</feature>
<keyword evidence="8" id="KW-1185">Reference proteome</keyword>
<reference evidence="7" key="1">
    <citation type="submission" date="2022-11" db="EMBL/GenBank/DDBJ databases">
        <title>Biodiversity and phylogenetic relationships of bacteria.</title>
        <authorList>
            <person name="Machado R.A.R."/>
            <person name="Bhat A."/>
            <person name="Loulou A."/>
            <person name="Kallel S."/>
        </authorList>
    </citation>
    <scope>NUCLEOTIDE SEQUENCE</scope>
    <source>
        <strain evidence="7">E-TC7</strain>
    </source>
</reference>
<dbReference type="PANTHER" id="PTHR33420">
    <property type="entry name" value="FIMBRIAL SUBUNIT ELFA-RELATED"/>
    <property type="match status" value="1"/>
</dbReference>
<comment type="caution">
    <text evidence="7">The sequence shown here is derived from an EMBL/GenBank/DDBJ whole genome shotgun (WGS) entry which is preliminary data.</text>
</comment>
<dbReference type="RefSeq" id="WP_266178367.1">
    <property type="nucleotide sequence ID" value="NZ_JAPKNE010000001.1"/>
</dbReference>
<dbReference type="Pfam" id="PF00419">
    <property type="entry name" value="Fimbrial"/>
    <property type="match status" value="1"/>
</dbReference>
<dbReference type="InterPro" id="IPR000259">
    <property type="entry name" value="Adhesion_dom_fimbrial"/>
</dbReference>
<dbReference type="InterPro" id="IPR050263">
    <property type="entry name" value="Bact_Fimbrial_Adh_Pro"/>
</dbReference>
<dbReference type="InterPro" id="IPR008966">
    <property type="entry name" value="Adhesion_dom_sf"/>
</dbReference>
<dbReference type="SUPFAM" id="SSF49401">
    <property type="entry name" value="Bacterial adhesins"/>
    <property type="match status" value="1"/>
</dbReference>
<feature type="domain" description="Fimbrial-type adhesion" evidence="6">
    <location>
        <begin position="27"/>
        <end position="174"/>
    </location>
</feature>
<dbReference type="Proteomes" id="UP001146015">
    <property type="component" value="Unassembled WGS sequence"/>
</dbReference>
<evidence type="ECO:0000256" key="4">
    <source>
        <dbReference type="ARBA" id="ARBA00023263"/>
    </source>
</evidence>
<evidence type="ECO:0000256" key="2">
    <source>
        <dbReference type="ARBA" id="ARBA00006671"/>
    </source>
</evidence>
<comment type="similarity">
    <text evidence="2">Belongs to the fimbrial protein family.</text>
</comment>
<protein>
    <submittedName>
        <fullName evidence="7">Fimbrial protein</fullName>
    </submittedName>
</protein>
<organism evidence="7 8">
    <name type="scientific">Enterobacter nematophilus</name>
    <dbReference type="NCBI Taxonomy" id="2994648"/>
    <lineage>
        <taxon>Bacteria</taxon>
        <taxon>Pseudomonadati</taxon>
        <taxon>Pseudomonadota</taxon>
        <taxon>Gammaproteobacteria</taxon>
        <taxon>Enterobacterales</taxon>
        <taxon>Enterobacteriaceae</taxon>
        <taxon>Enterobacter</taxon>
    </lineage>
</organism>
<proteinExistence type="inferred from homology"/>
<feature type="signal peptide" evidence="5">
    <location>
        <begin position="1"/>
        <end position="22"/>
    </location>
</feature>
<evidence type="ECO:0000259" key="6">
    <source>
        <dbReference type="Pfam" id="PF00419"/>
    </source>
</evidence>
<dbReference type="EMBL" id="JAPKNE010000001">
    <property type="protein sequence ID" value="MCX5573202.1"/>
    <property type="molecule type" value="Genomic_DNA"/>
</dbReference>
<dbReference type="PANTHER" id="PTHR33420:SF3">
    <property type="entry name" value="FIMBRIAL SUBUNIT ELFA"/>
    <property type="match status" value="1"/>
</dbReference>
<dbReference type="InterPro" id="IPR036937">
    <property type="entry name" value="Adhesion_dom_fimbrial_sf"/>
</dbReference>
<evidence type="ECO:0000313" key="7">
    <source>
        <dbReference type="EMBL" id="MCX5573202.1"/>
    </source>
</evidence>
<dbReference type="Gene3D" id="2.60.40.1090">
    <property type="entry name" value="Fimbrial-type adhesion domain"/>
    <property type="match status" value="1"/>
</dbReference>
<accession>A0ABT3VTX7</accession>
<evidence type="ECO:0000256" key="1">
    <source>
        <dbReference type="ARBA" id="ARBA00004561"/>
    </source>
</evidence>
<keyword evidence="4" id="KW-0281">Fimbrium</keyword>
<keyword evidence="3 5" id="KW-0732">Signal</keyword>
<gene>
    <name evidence="7" type="ORF">OSH03_04365</name>
</gene>
<evidence type="ECO:0000256" key="5">
    <source>
        <dbReference type="SAM" id="SignalP"/>
    </source>
</evidence>
<evidence type="ECO:0000256" key="3">
    <source>
        <dbReference type="ARBA" id="ARBA00022729"/>
    </source>
</evidence>
<sequence>MKKYLLTIAASIAAVTTINAYSADGTIHFTGSISDEACTVDAASQNMTVDLGKISQSTLNGSAGLRAAPTSFVLSLSNCPATLTAANVKFDGTSDSTDSSLLALDSEAGVASGVAVELSDASGNPLDLKTSSMDYPITTGVTNNLQFTARYISTGSTVVAGTANATTEFTMSYK</sequence>
<name>A0ABT3VTX7_9ENTR</name>